<dbReference type="EMBL" id="BTPU01000044">
    <property type="protein sequence ID" value="GMQ63526.1"/>
    <property type="molecule type" value="Genomic_DNA"/>
</dbReference>
<protein>
    <submittedName>
        <fullName evidence="1">Uncharacterized protein</fullName>
    </submittedName>
</protein>
<accession>A0ACB5UL86</accession>
<proteinExistence type="predicted"/>
<keyword evidence="2" id="KW-1185">Reference proteome</keyword>
<organism evidence="1 2">
    <name type="scientific">Vallitalea maricola</name>
    <dbReference type="NCBI Taxonomy" id="3074433"/>
    <lineage>
        <taxon>Bacteria</taxon>
        <taxon>Bacillati</taxon>
        <taxon>Bacillota</taxon>
        <taxon>Clostridia</taxon>
        <taxon>Lachnospirales</taxon>
        <taxon>Vallitaleaceae</taxon>
        <taxon>Vallitalea</taxon>
    </lineage>
</organism>
<evidence type="ECO:0000313" key="2">
    <source>
        <dbReference type="Proteomes" id="UP001374599"/>
    </source>
</evidence>
<gene>
    <name evidence="1" type="ORF">AN2V17_27600</name>
</gene>
<sequence length="52" mass="6192">MPYKIINVHPKLTPEEKEKIDRENTIFVCKVFREHDARIKKEKELAKKNGAK</sequence>
<evidence type="ECO:0000313" key="1">
    <source>
        <dbReference type="EMBL" id="GMQ63526.1"/>
    </source>
</evidence>
<reference evidence="1" key="1">
    <citation type="submission" date="2023-09" db="EMBL/GenBank/DDBJ databases">
        <title>Vallitalea sediminicola and Vallitalea maricola sp. nov., anaerobic bacteria isolated from marine sediment.</title>
        <authorList>
            <person name="Hirano S."/>
            <person name="Maeda A."/>
            <person name="Terahara T."/>
            <person name="Mori K."/>
            <person name="Hamada M."/>
            <person name="Matsumoto R."/>
            <person name="Kobayashi T."/>
        </authorList>
    </citation>
    <scope>NUCLEOTIDE SEQUENCE</scope>
    <source>
        <strain evidence="1">AN17-2</strain>
    </source>
</reference>
<dbReference type="Proteomes" id="UP001374599">
    <property type="component" value="Unassembled WGS sequence"/>
</dbReference>
<comment type="caution">
    <text evidence="1">The sequence shown here is derived from an EMBL/GenBank/DDBJ whole genome shotgun (WGS) entry which is preliminary data.</text>
</comment>
<name>A0ACB5UL86_9FIRM</name>